<dbReference type="InterPro" id="IPR038461">
    <property type="entry name" value="Schlafen_AlbA_2_dom_sf"/>
</dbReference>
<dbReference type="InterPro" id="IPR007421">
    <property type="entry name" value="Schlafen_AlbA_2_dom"/>
</dbReference>
<evidence type="ECO:0000259" key="1">
    <source>
        <dbReference type="Pfam" id="PF04326"/>
    </source>
</evidence>
<gene>
    <name evidence="2" type="ORF">CPJCM30710_21270</name>
</gene>
<dbReference type="EMBL" id="BOPZ01000017">
    <property type="protein sequence ID" value="GIM29461.1"/>
    <property type="molecule type" value="Genomic_DNA"/>
</dbReference>
<accession>A0A919VH97</accession>
<sequence length="388" mass="44308">MDRKKLMILLKREEGTKLDFKQKLELYYETGKKELAKDICAIANSKGGRGYILVGVEDKSKEFVGIDSINKFTEEQIQQIISSRCDPPIPISVDWFDIDGKDIASITIYDGQQKPYQIRENGAFYIRRGSTTDIMRKQELVASFEENLSLSIEACGIMRSHISALNIELVKRYFDSKGVTLTEENKNFLLETSSIAFVEKETGNMKCTLGGLLVFSDINSVYIPHNMIRITNKFKNGMNEIKIIQGNVLKMIDEAETFLKNLLPSVYPVEAVMEAVKNAVLYRDYSDFTKVIEIFITNNSISIISPGQLIKSNRKGRENFGYGRRNMWLYEKVVTLDDKKRFLKSSGGFYKMKKAFKHKGKVLFVNSRAEDAFKVIFPGVSRFLDEGQ</sequence>
<dbReference type="PANTHER" id="PTHR30595:SF6">
    <property type="entry name" value="SCHLAFEN ALBA-2 DOMAIN-CONTAINING PROTEIN"/>
    <property type="match status" value="1"/>
</dbReference>
<feature type="domain" description="Schlafen AlbA-2" evidence="1">
    <location>
        <begin position="14"/>
        <end position="135"/>
    </location>
</feature>
<name>A0A919VH97_9CLOT</name>
<dbReference type="AlphaFoldDB" id="A0A919VH97"/>
<comment type="caution">
    <text evidence="2">The sequence shown here is derived from an EMBL/GenBank/DDBJ whole genome shotgun (WGS) entry which is preliminary data.</text>
</comment>
<keyword evidence="3" id="KW-1185">Reference proteome</keyword>
<keyword evidence="2" id="KW-0547">Nucleotide-binding</keyword>
<dbReference type="GO" id="GO:0005524">
    <property type="term" value="F:ATP binding"/>
    <property type="evidence" value="ECO:0007669"/>
    <property type="project" value="UniProtKB-KW"/>
</dbReference>
<reference evidence="2" key="1">
    <citation type="submission" date="2021-03" db="EMBL/GenBank/DDBJ databases">
        <title>Taxonomic study of Clostridium polyendosporum from meadow-gley soil under rice.</title>
        <authorList>
            <person name="Kobayashi H."/>
            <person name="Tanizawa Y."/>
            <person name="Yagura M."/>
        </authorList>
    </citation>
    <scope>NUCLEOTIDE SEQUENCE</scope>
    <source>
        <strain evidence="2">JCM 30710</strain>
    </source>
</reference>
<dbReference type="PANTHER" id="PTHR30595">
    <property type="entry name" value="GLPR-RELATED TRANSCRIPTIONAL REPRESSOR"/>
    <property type="match status" value="1"/>
</dbReference>
<dbReference type="RefSeq" id="WP_212904159.1">
    <property type="nucleotide sequence ID" value="NZ_BOPZ01000017.1"/>
</dbReference>
<dbReference type="Gene3D" id="3.30.950.30">
    <property type="entry name" value="Schlafen, AAA domain"/>
    <property type="match status" value="1"/>
</dbReference>
<dbReference type="Gene3D" id="3.30.565.60">
    <property type="match status" value="1"/>
</dbReference>
<evidence type="ECO:0000313" key="2">
    <source>
        <dbReference type="EMBL" id="GIM29461.1"/>
    </source>
</evidence>
<evidence type="ECO:0000313" key="3">
    <source>
        <dbReference type="Proteomes" id="UP000679179"/>
    </source>
</evidence>
<keyword evidence="2" id="KW-0067">ATP-binding</keyword>
<proteinExistence type="predicted"/>
<dbReference type="InterPro" id="IPR038475">
    <property type="entry name" value="RecG_C_sf"/>
</dbReference>
<organism evidence="2 3">
    <name type="scientific">Clostridium polyendosporum</name>
    <dbReference type="NCBI Taxonomy" id="69208"/>
    <lineage>
        <taxon>Bacteria</taxon>
        <taxon>Bacillati</taxon>
        <taxon>Bacillota</taxon>
        <taxon>Clostridia</taxon>
        <taxon>Eubacteriales</taxon>
        <taxon>Clostridiaceae</taxon>
        <taxon>Clostridium</taxon>
    </lineage>
</organism>
<dbReference type="Pfam" id="PF04326">
    <property type="entry name" value="SLFN_AlbA_2"/>
    <property type="match status" value="1"/>
</dbReference>
<dbReference type="Proteomes" id="UP000679179">
    <property type="component" value="Unassembled WGS sequence"/>
</dbReference>
<protein>
    <submittedName>
        <fullName evidence="2">ATP-binding protein</fullName>
    </submittedName>
</protein>